<dbReference type="Pfam" id="PF00348">
    <property type="entry name" value="polyprenyl_synt"/>
    <property type="match status" value="1"/>
</dbReference>
<dbReference type="Gene3D" id="1.10.600.10">
    <property type="entry name" value="Farnesyl Diphosphate Synthase"/>
    <property type="match status" value="1"/>
</dbReference>
<organism evidence="2 3">
    <name type="scientific">Streptomyces scabichelini</name>
    <dbReference type="NCBI Taxonomy" id="2711217"/>
    <lineage>
        <taxon>Bacteria</taxon>
        <taxon>Bacillati</taxon>
        <taxon>Actinomycetota</taxon>
        <taxon>Actinomycetes</taxon>
        <taxon>Kitasatosporales</taxon>
        <taxon>Streptomycetaceae</taxon>
        <taxon>Streptomyces</taxon>
    </lineage>
</organism>
<comment type="similarity">
    <text evidence="1">Belongs to the FPP/GGPP synthase family.</text>
</comment>
<dbReference type="InterPro" id="IPR000092">
    <property type="entry name" value="Polyprenyl_synt"/>
</dbReference>
<keyword evidence="3" id="KW-1185">Reference proteome</keyword>
<accession>A0A6G4V5N4</accession>
<dbReference type="Proteomes" id="UP000472335">
    <property type="component" value="Unassembled WGS sequence"/>
</dbReference>
<dbReference type="SUPFAM" id="SSF48576">
    <property type="entry name" value="Terpenoid synthases"/>
    <property type="match status" value="1"/>
</dbReference>
<evidence type="ECO:0000256" key="1">
    <source>
        <dbReference type="RuleBase" id="RU004466"/>
    </source>
</evidence>
<dbReference type="AlphaFoldDB" id="A0A6G4V5N4"/>
<dbReference type="GO" id="GO:0008299">
    <property type="term" value="P:isoprenoid biosynthetic process"/>
    <property type="evidence" value="ECO:0007669"/>
    <property type="project" value="InterPro"/>
</dbReference>
<proteinExistence type="inferred from homology"/>
<name>A0A6G4V5N4_9ACTN</name>
<sequence>MIVNSTSYLDLYQRFSADIDTEMEAGIERLGPSSNAVKNAVGKLLQHQKFKYPLQVLPLLVHAAETGNPRPAVPLSAIHVLWWTSACYLDDLADGQGTSVSGALGESEALLASIISGNTLPLHIIQSQQVPDSVRNALTAELTTCWIVGTEGQLSDLRRDVGEATRNSVVTTYRGKSGAPFGMITAMGAILAGAEHERIRMWREFGTVFGILWQLFNDQEDILSGRNEDLRNGTVTFLLACAIEASSAGTKEEILNLHAASRTSEPARSQLTKKLLAPPVLHQYGEDLNRFREDAQRILTELGGDGNYVPVLRRLVDESAELLVHRAD</sequence>
<dbReference type="EMBL" id="JAAKZY010000045">
    <property type="protein sequence ID" value="NGO09154.1"/>
    <property type="molecule type" value="Genomic_DNA"/>
</dbReference>
<dbReference type="GO" id="GO:0004659">
    <property type="term" value="F:prenyltransferase activity"/>
    <property type="evidence" value="ECO:0007669"/>
    <property type="project" value="InterPro"/>
</dbReference>
<evidence type="ECO:0000313" key="2">
    <source>
        <dbReference type="EMBL" id="NGO09154.1"/>
    </source>
</evidence>
<protein>
    <submittedName>
        <fullName evidence="2">Polyprenyl synthetase family protein</fullName>
    </submittedName>
</protein>
<reference evidence="2 3" key="1">
    <citation type="submission" date="2020-02" db="EMBL/GenBank/DDBJ databases">
        <title>Whole-genome analyses of novel actinobacteria.</title>
        <authorList>
            <person name="Sahin N."/>
            <person name="Gencbay T."/>
        </authorList>
    </citation>
    <scope>NUCLEOTIDE SEQUENCE [LARGE SCALE GENOMIC DNA]</scope>
    <source>
        <strain evidence="2 3">HC44</strain>
    </source>
</reference>
<gene>
    <name evidence="2" type="ORF">G5C60_16480</name>
</gene>
<keyword evidence="1" id="KW-0808">Transferase</keyword>
<dbReference type="InterPro" id="IPR008949">
    <property type="entry name" value="Isoprenoid_synthase_dom_sf"/>
</dbReference>
<evidence type="ECO:0000313" key="3">
    <source>
        <dbReference type="Proteomes" id="UP000472335"/>
    </source>
</evidence>
<comment type="caution">
    <text evidence="2">The sequence shown here is derived from an EMBL/GenBank/DDBJ whole genome shotgun (WGS) entry which is preliminary data.</text>
</comment>